<feature type="compositionally biased region" description="Basic and acidic residues" evidence="1">
    <location>
        <begin position="191"/>
        <end position="200"/>
    </location>
</feature>
<keyword evidence="3" id="KW-1185">Reference proteome</keyword>
<dbReference type="EMBL" id="UYRU01050512">
    <property type="protein sequence ID" value="VDN11026.1"/>
    <property type="molecule type" value="Genomic_DNA"/>
</dbReference>
<dbReference type="AlphaFoldDB" id="A0A3P7NZN4"/>
<protein>
    <submittedName>
        <fullName evidence="2">Uncharacterized protein</fullName>
    </submittedName>
</protein>
<name>A0A3P7NZN4_DIBLA</name>
<reference evidence="2 3" key="1">
    <citation type="submission" date="2018-11" db="EMBL/GenBank/DDBJ databases">
        <authorList>
            <consortium name="Pathogen Informatics"/>
        </authorList>
    </citation>
    <scope>NUCLEOTIDE SEQUENCE [LARGE SCALE GENOMIC DNA]</scope>
</reference>
<gene>
    <name evidence="2" type="ORF">DILT_LOCUS6857</name>
</gene>
<dbReference type="Proteomes" id="UP000281553">
    <property type="component" value="Unassembled WGS sequence"/>
</dbReference>
<evidence type="ECO:0000313" key="2">
    <source>
        <dbReference type="EMBL" id="VDN11026.1"/>
    </source>
</evidence>
<evidence type="ECO:0000313" key="3">
    <source>
        <dbReference type="Proteomes" id="UP000281553"/>
    </source>
</evidence>
<organism evidence="2 3">
    <name type="scientific">Dibothriocephalus latus</name>
    <name type="common">Fish tapeworm</name>
    <name type="synonym">Diphyllobothrium latum</name>
    <dbReference type="NCBI Taxonomy" id="60516"/>
    <lineage>
        <taxon>Eukaryota</taxon>
        <taxon>Metazoa</taxon>
        <taxon>Spiralia</taxon>
        <taxon>Lophotrochozoa</taxon>
        <taxon>Platyhelminthes</taxon>
        <taxon>Cestoda</taxon>
        <taxon>Eucestoda</taxon>
        <taxon>Diphyllobothriidea</taxon>
        <taxon>Diphyllobothriidae</taxon>
        <taxon>Dibothriocephalus</taxon>
    </lineage>
</organism>
<feature type="compositionally biased region" description="Low complexity" evidence="1">
    <location>
        <begin position="167"/>
        <end position="176"/>
    </location>
</feature>
<accession>A0A3P7NZN4</accession>
<sequence>MAEFQNMSQCEYLVHTGTPSSESSLIGHRPRVSYSLESSEKDSSEDFHTKLSELTEGGIVAGPGLSRLGRHLQGSPVDTVTVAPLSELAAPYTDIFSNEGLLLPSPLARFVKRDWISGAPRAHAWQVVRPDGGPGLNYSHNQSGLRYGGSREGSVDSRWQGDNDPYQQQQQQQQQQYLNPASGQSMPLHRGPADRKLGEGKRGTIFSCDRLIEVSTLTCPKRTGYLQSDCWVYP</sequence>
<evidence type="ECO:0000256" key="1">
    <source>
        <dbReference type="SAM" id="MobiDB-lite"/>
    </source>
</evidence>
<proteinExistence type="predicted"/>
<feature type="region of interest" description="Disordered" evidence="1">
    <location>
        <begin position="144"/>
        <end position="200"/>
    </location>
</feature>
<feature type="region of interest" description="Disordered" evidence="1">
    <location>
        <begin position="17"/>
        <end position="45"/>
    </location>
</feature>
<dbReference type="OrthoDB" id="10526615at2759"/>